<proteinExistence type="predicted"/>
<name>A0A136ITE3_9PEZI</name>
<gene>
    <name evidence="2" type="ORF">Micbo1qcDRAFT_151199</name>
</gene>
<dbReference type="InterPro" id="IPR010730">
    <property type="entry name" value="HET"/>
</dbReference>
<accession>A0A136ITE3</accession>
<dbReference type="AlphaFoldDB" id="A0A136ITE3"/>
<sequence>MAATLAPRPRLHYRKLDWSKGEMRFLELRPAAHGSIEDPVVCRMVQLPLDDGVDFIAISSLLGDSSDTEKIHINGTAVPIPIHIAQALRHARAVFAPHTQRAGSAGSGGSGSSRPRWLQQLLKHFGSNSSPGSGNQPEQVLRIWTDCLCLNADDRRERAHQRSIMGRVYWKAQTVVGWVGLKIEQTDAGIKLIRDFDDAMPATFHEPGDRVLHPEYYSPHHEWAKSVIHHFDVTAVGAMGTADFLNRSFFKRRWIIEEMSLAKVATFLIGDAIVSWSQLLRLNLAMEEFKDYPSNVCPAETRPMIHNFPLETIHVLLDEFERRKAMEKLEGLNRSMAPSYDSRDTGSF</sequence>
<protein>
    <recommendedName>
        <fullName evidence="1">Heterokaryon incompatibility domain-containing protein</fullName>
    </recommendedName>
</protein>
<feature type="domain" description="Heterokaryon incompatibility" evidence="1">
    <location>
        <begin position="140"/>
        <end position="258"/>
    </location>
</feature>
<keyword evidence="3" id="KW-1185">Reference proteome</keyword>
<evidence type="ECO:0000313" key="2">
    <source>
        <dbReference type="EMBL" id="KXJ88153.1"/>
    </source>
</evidence>
<organism evidence="2 3">
    <name type="scientific">Microdochium bolleyi</name>
    <dbReference type="NCBI Taxonomy" id="196109"/>
    <lineage>
        <taxon>Eukaryota</taxon>
        <taxon>Fungi</taxon>
        <taxon>Dikarya</taxon>
        <taxon>Ascomycota</taxon>
        <taxon>Pezizomycotina</taxon>
        <taxon>Sordariomycetes</taxon>
        <taxon>Xylariomycetidae</taxon>
        <taxon>Xylariales</taxon>
        <taxon>Microdochiaceae</taxon>
        <taxon>Microdochium</taxon>
    </lineage>
</organism>
<dbReference type="PANTHER" id="PTHR24148:SF73">
    <property type="entry name" value="HET DOMAIN PROTEIN (AFU_ORTHOLOGUE AFUA_8G01020)"/>
    <property type="match status" value="1"/>
</dbReference>
<dbReference type="InterPro" id="IPR052895">
    <property type="entry name" value="HetReg/Transcr_Mod"/>
</dbReference>
<dbReference type="Proteomes" id="UP000070501">
    <property type="component" value="Unassembled WGS sequence"/>
</dbReference>
<dbReference type="InParanoid" id="A0A136ITE3"/>
<evidence type="ECO:0000313" key="3">
    <source>
        <dbReference type="Proteomes" id="UP000070501"/>
    </source>
</evidence>
<dbReference type="EMBL" id="KQ964259">
    <property type="protein sequence ID" value="KXJ88153.1"/>
    <property type="molecule type" value="Genomic_DNA"/>
</dbReference>
<evidence type="ECO:0000259" key="1">
    <source>
        <dbReference type="Pfam" id="PF06985"/>
    </source>
</evidence>
<dbReference type="Pfam" id="PF06985">
    <property type="entry name" value="HET"/>
    <property type="match status" value="1"/>
</dbReference>
<dbReference type="OrthoDB" id="5386682at2759"/>
<dbReference type="PANTHER" id="PTHR24148">
    <property type="entry name" value="ANKYRIN REPEAT DOMAIN-CONTAINING PROTEIN 39 HOMOLOG-RELATED"/>
    <property type="match status" value="1"/>
</dbReference>
<reference evidence="3" key="1">
    <citation type="submission" date="2016-02" db="EMBL/GenBank/DDBJ databases">
        <title>Draft genome sequence of Microdochium bolleyi, a fungal endophyte of beachgrass.</title>
        <authorList>
            <consortium name="DOE Joint Genome Institute"/>
            <person name="David A.S."/>
            <person name="May G."/>
            <person name="Haridas S."/>
            <person name="Lim J."/>
            <person name="Wang M."/>
            <person name="Labutti K."/>
            <person name="Lipzen A."/>
            <person name="Barry K."/>
            <person name="Grigoriev I.V."/>
        </authorList>
    </citation>
    <scope>NUCLEOTIDE SEQUENCE [LARGE SCALE GENOMIC DNA]</scope>
    <source>
        <strain evidence="3">J235TASD1</strain>
    </source>
</reference>